<evidence type="ECO:0000313" key="6">
    <source>
        <dbReference type="Proteomes" id="UP000501802"/>
    </source>
</evidence>
<dbReference type="Proteomes" id="UP000501802">
    <property type="component" value="Chromosome"/>
</dbReference>
<evidence type="ECO:0000313" key="5">
    <source>
        <dbReference type="EMBL" id="QIP17964.1"/>
    </source>
</evidence>
<gene>
    <name evidence="5" type="ORF">G8759_25970</name>
</gene>
<evidence type="ECO:0000256" key="3">
    <source>
        <dbReference type="ARBA" id="ARBA00023052"/>
    </source>
</evidence>
<evidence type="ECO:0000259" key="4">
    <source>
        <dbReference type="Pfam" id="PF00456"/>
    </source>
</evidence>
<dbReference type="InterPro" id="IPR005474">
    <property type="entry name" value="Transketolase_N"/>
</dbReference>
<dbReference type="SUPFAM" id="SSF52518">
    <property type="entry name" value="Thiamin diphosphate-binding fold (THDP-binding)"/>
    <property type="match status" value="1"/>
</dbReference>
<evidence type="ECO:0000256" key="1">
    <source>
        <dbReference type="ARBA" id="ARBA00001964"/>
    </source>
</evidence>
<evidence type="ECO:0000256" key="2">
    <source>
        <dbReference type="ARBA" id="ARBA00007131"/>
    </source>
</evidence>
<dbReference type="Gene3D" id="3.40.50.970">
    <property type="match status" value="1"/>
</dbReference>
<dbReference type="CDD" id="cd02012">
    <property type="entry name" value="TPP_TK"/>
    <property type="match status" value="1"/>
</dbReference>
<feature type="domain" description="Transketolase N-terminal" evidence="4">
    <location>
        <begin position="26"/>
        <end position="261"/>
    </location>
</feature>
<name>A0A6G9AZY1_9BACT</name>
<dbReference type="EMBL" id="CP050063">
    <property type="protein sequence ID" value="QIP17964.1"/>
    <property type="molecule type" value="Genomic_DNA"/>
</dbReference>
<proteinExistence type="inferred from homology"/>
<accession>A0A6G9AZY1</accession>
<dbReference type="PANTHER" id="PTHR47514:SF1">
    <property type="entry name" value="TRANSKETOLASE N-TERMINAL SECTION-RELATED"/>
    <property type="match status" value="1"/>
</dbReference>
<dbReference type="PANTHER" id="PTHR47514">
    <property type="entry name" value="TRANSKETOLASE N-TERMINAL SECTION-RELATED"/>
    <property type="match status" value="1"/>
</dbReference>
<dbReference type="Pfam" id="PF00456">
    <property type="entry name" value="Transketolase_N"/>
    <property type="match status" value="1"/>
</dbReference>
<sequence>MNQPTTTLTTEATDFQTLQGQLRLKILSLYNQAHAGHIGCSLSCVDLMIAALIMRKRQQDSFLLSKGHAAASLYACLNHLGEISDEVLATYYKNGTTLPAHPAPNKHDGIPFATGSLGHGLPIGSGIAQASKLLGEDSRVYVLMSDGETNEGTTWEAAHFAVQRGLDNLVVLIDKNGLQGFDQTANVLGDTADIRTWAAMGFDTVEVDGHDVQAILTTIDQLTAVSNGKPKVVIAKTVKGKGVSYMENRLEWHYLPMTPAQYEQAHAEVTERYLSVQVA</sequence>
<dbReference type="InterPro" id="IPR029061">
    <property type="entry name" value="THDP-binding"/>
</dbReference>
<dbReference type="KEGG" id="spib:G8759_25970"/>
<comment type="cofactor">
    <cofactor evidence="1">
        <name>thiamine diphosphate</name>
        <dbReference type="ChEBI" id="CHEBI:58937"/>
    </cofactor>
</comment>
<comment type="similarity">
    <text evidence="2">Belongs to the transketolase family.</text>
</comment>
<dbReference type="AlphaFoldDB" id="A0A6G9AZY1"/>
<keyword evidence="3" id="KW-0786">Thiamine pyrophosphate</keyword>
<protein>
    <submittedName>
        <fullName evidence="5">Transketolase</fullName>
    </submittedName>
</protein>
<reference evidence="5 6" key="1">
    <citation type="submission" date="2020-03" db="EMBL/GenBank/DDBJ databases">
        <authorList>
            <person name="Kim M.K."/>
        </authorList>
    </citation>
    <scope>NUCLEOTIDE SEQUENCE [LARGE SCALE GENOMIC DNA]</scope>
    <source>
        <strain evidence="5 6">BT328</strain>
    </source>
</reference>
<keyword evidence="6" id="KW-1185">Reference proteome</keyword>
<organism evidence="5 6">
    <name type="scientific">Spirosoma aureum</name>
    <dbReference type="NCBI Taxonomy" id="2692134"/>
    <lineage>
        <taxon>Bacteria</taxon>
        <taxon>Pseudomonadati</taxon>
        <taxon>Bacteroidota</taxon>
        <taxon>Cytophagia</taxon>
        <taxon>Cytophagales</taxon>
        <taxon>Cytophagaceae</taxon>
        <taxon>Spirosoma</taxon>
    </lineage>
</organism>